<proteinExistence type="predicted"/>
<name>A0AAG5DNH7_ANOAO</name>
<accession>A0AAG5DNH7</accession>
<dbReference type="AlphaFoldDB" id="A0AAG5DNH7"/>
<sequence>SPRSACSFSIRLPDRIIVFVGRRRHHTGVCVAHPVAYGVSRFTRRSTFRTASRRAFLSPSSAAVCCTDPSIAPQPSGPRRDGAATSRKAKQRERSGILNVAHHHHHQHRPVNISSRRVLCFCCVLTNEIHCYLDCCLFIKLSLRAKPLGFDFKNVARRSISICASVHLRFVAVHWLTGWLVVLMQRQSFILGEMK</sequence>
<feature type="region of interest" description="Disordered" evidence="1">
    <location>
        <begin position="68"/>
        <end position="89"/>
    </location>
</feature>
<dbReference type="EnsemblMetazoa" id="ENSAATROPT013974">
    <property type="protein sequence ID" value="ENSAATROPP012731"/>
    <property type="gene ID" value="ENSAATROPG011336"/>
</dbReference>
<keyword evidence="3" id="KW-1185">Reference proteome</keyword>
<evidence type="ECO:0000313" key="2">
    <source>
        <dbReference type="EnsemblMetazoa" id="ENSAATROPP012731"/>
    </source>
</evidence>
<evidence type="ECO:0000256" key="1">
    <source>
        <dbReference type="SAM" id="MobiDB-lite"/>
    </source>
</evidence>
<evidence type="ECO:0000313" key="3">
    <source>
        <dbReference type="Proteomes" id="UP000075880"/>
    </source>
</evidence>
<organism evidence="2 3">
    <name type="scientific">Anopheles atroparvus</name>
    <name type="common">European mosquito</name>
    <dbReference type="NCBI Taxonomy" id="41427"/>
    <lineage>
        <taxon>Eukaryota</taxon>
        <taxon>Metazoa</taxon>
        <taxon>Ecdysozoa</taxon>
        <taxon>Arthropoda</taxon>
        <taxon>Hexapoda</taxon>
        <taxon>Insecta</taxon>
        <taxon>Pterygota</taxon>
        <taxon>Neoptera</taxon>
        <taxon>Endopterygota</taxon>
        <taxon>Diptera</taxon>
        <taxon>Nematocera</taxon>
        <taxon>Culicoidea</taxon>
        <taxon>Culicidae</taxon>
        <taxon>Anophelinae</taxon>
        <taxon>Anopheles</taxon>
    </lineage>
</organism>
<protein>
    <submittedName>
        <fullName evidence="2">Uncharacterized protein</fullName>
    </submittedName>
</protein>
<dbReference type="Proteomes" id="UP000075880">
    <property type="component" value="Unassembled WGS sequence"/>
</dbReference>
<reference evidence="2" key="1">
    <citation type="submission" date="2024-04" db="UniProtKB">
        <authorList>
            <consortium name="EnsemblMetazoa"/>
        </authorList>
    </citation>
    <scope>IDENTIFICATION</scope>
    <source>
        <strain evidence="2">EBRO</strain>
    </source>
</reference>